<reference evidence="1 2" key="1">
    <citation type="journal article" date="2014" name="PLoS Genet.">
        <title>The Genome of Spironucleus salmonicida Highlights a Fish Pathogen Adapted to Fluctuating Environments.</title>
        <authorList>
            <person name="Xu F."/>
            <person name="Jerlstrom-Hultqvist J."/>
            <person name="Einarsson E."/>
            <person name="Astvaldsson A."/>
            <person name="Svard S.G."/>
            <person name="Andersson J.O."/>
        </authorList>
    </citation>
    <scope>NUCLEOTIDE SEQUENCE</scope>
    <source>
        <strain evidence="2">ATCC 50377</strain>
    </source>
</reference>
<sequence>MNFYFNENPTADKPPIQFKSLINKNNASIALEMSEDRSFSFVNQFGLELNEVSMSGMSIQIVEDSDI</sequence>
<dbReference type="VEuPathDB" id="GiardiaDB:SS50377_28623"/>
<dbReference type="Proteomes" id="UP000018208">
    <property type="component" value="Unassembled WGS sequence"/>
</dbReference>
<protein>
    <submittedName>
        <fullName evidence="1">Uncharacterized protein</fullName>
    </submittedName>
</protein>
<evidence type="ECO:0000313" key="3">
    <source>
        <dbReference type="Proteomes" id="UP000018208"/>
    </source>
</evidence>
<gene>
    <name evidence="1" type="ORF">SS50377_18898</name>
    <name evidence="2" type="ORF">SS50377_28623</name>
</gene>
<dbReference type="EMBL" id="KI546169">
    <property type="protein sequence ID" value="EST41558.1"/>
    <property type="molecule type" value="Genomic_DNA"/>
</dbReference>
<name>V6LBD2_9EUKA</name>
<dbReference type="EMBL" id="AUWU02000009">
    <property type="protein sequence ID" value="KAH0569667.1"/>
    <property type="molecule type" value="Genomic_DNA"/>
</dbReference>
<keyword evidence="3" id="KW-1185">Reference proteome</keyword>
<dbReference type="AlphaFoldDB" id="V6LBD2"/>
<evidence type="ECO:0000313" key="1">
    <source>
        <dbReference type="EMBL" id="EST41558.1"/>
    </source>
</evidence>
<evidence type="ECO:0000313" key="2">
    <source>
        <dbReference type="EMBL" id="KAH0569667.1"/>
    </source>
</evidence>
<accession>V6LBD2</accession>
<organism evidence="1">
    <name type="scientific">Spironucleus salmonicida</name>
    <dbReference type="NCBI Taxonomy" id="348837"/>
    <lineage>
        <taxon>Eukaryota</taxon>
        <taxon>Metamonada</taxon>
        <taxon>Diplomonadida</taxon>
        <taxon>Hexamitidae</taxon>
        <taxon>Hexamitinae</taxon>
        <taxon>Spironucleus</taxon>
    </lineage>
</organism>
<reference evidence="2" key="2">
    <citation type="submission" date="2020-12" db="EMBL/GenBank/DDBJ databases">
        <title>New Spironucleus salmonicida genome in near-complete chromosomes.</title>
        <authorList>
            <person name="Xu F."/>
            <person name="Kurt Z."/>
            <person name="Jimenez-Gonzalez A."/>
            <person name="Astvaldsson A."/>
            <person name="Andersson J.O."/>
            <person name="Svard S.G."/>
        </authorList>
    </citation>
    <scope>NUCLEOTIDE SEQUENCE</scope>
    <source>
        <strain evidence="2">ATCC 50377</strain>
    </source>
</reference>
<proteinExistence type="predicted"/>